<reference evidence="1 2" key="1">
    <citation type="submission" date="2020-12" db="EMBL/GenBank/DDBJ databases">
        <title>De novo assembly of Tibetan sheep genome.</title>
        <authorList>
            <person name="Li X."/>
        </authorList>
    </citation>
    <scope>NUCLEOTIDE SEQUENCE [LARGE SCALE GENOMIC DNA]</scope>
    <source>
        <tissue evidence="1">Heart</tissue>
    </source>
</reference>
<evidence type="ECO:0000313" key="2">
    <source>
        <dbReference type="Proteomes" id="UP000664991"/>
    </source>
</evidence>
<sequence length="84" mass="8882">MEIFVISHYPVTCDSAAAMSGIFKGKLEGIDGSLPCSSVQESDDEVFSCDSAASVDSVNPSTSNHFTAFGSRAILLKSKSLELF</sequence>
<evidence type="ECO:0000313" key="1">
    <source>
        <dbReference type="EMBL" id="KAG5213777.1"/>
    </source>
</evidence>
<organism evidence="1 2">
    <name type="scientific">Ovis aries</name>
    <name type="common">Sheep</name>
    <dbReference type="NCBI Taxonomy" id="9940"/>
    <lineage>
        <taxon>Eukaryota</taxon>
        <taxon>Metazoa</taxon>
        <taxon>Chordata</taxon>
        <taxon>Craniata</taxon>
        <taxon>Vertebrata</taxon>
        <taxon>Euteleostomi</taxon>
        <taxon>Mammalia</taxon>
        <taxon>Eutheria</taxon>
        <taxon>Laurasiatheria</taxon>
        <taxon>Artiodactyla</taxon>
        <taxon>Ruminantia</taxon>
        <taxon>Pecora</taxon>
        <taxon>Bovidae</taxon>
        <taxon>Caprinae</taxon>
        <taxon>Ovis</taxon>
    </lineage>
</organism>
<name>A0A836AM53_SHEEP</name>
<comment type="caution">
    <text evidence="1">The sequence shown here is derived from an EMBL/GenBank/DDBJ whole genome shotgun (WGS) entry which is preliminary data.</text>
</comment>
<protein>
    <submittedName>
        <fullName evidence="1">Uncharacterized protein</fullName>
    </submittedName>
</protein>
<proteinExistence type="predicted"/>
<dbReference type="AlphaFoldDB" id="A0A836AM53"/>
<gene>
    <name evidence="1" type="ORF">JEQ12_009563</name>
</gene>
<dbReference type="Proteomes" id="UP000664991">
    <property type="component" value="Unassembled WGS sequence"/>
</dbReference>
<dbReference type="EMBL" id="JAEMGP010000002">
    <property type="protein sequence ID" value="KAG5213777.1"/>
    <property type="molecule type" value="Genomic_DNA"/>
</dbReference>
<accession>A0A836AM53</accession>